<proteinExistence type="predicted"/>
<evidence type="ECO:0000313" key="2">
    <source>
        <dbReference type="Proteomes" id="UP000563426"/>
    </source>
</evidence>
<evidence type="ECO:0008006" key="3">
    <source>
        <dbReference type="Google" id="ProtNLM"/>
    </source>
</evidence>
<name>A0A7Y4KMH6_9BACT</name>
<comment type="caution">
    <text evidence="1">The sequence shown here is derived from an EMBL/GenBank/DDBJ whole genome shotgun (WGS) entry which is preliminary data.</text>
</comment>
<accession>A0A7Y4KMH6</accession>
<dbReference type="PANTHER" id="PTHR17985">
    <property type="entry name" value="SER/THR-RICH PROTEIN T10 IN DGCR REGION"/>
    <property type="match status" value="1"/>
</dbReference>
<keyword evidence="2" id="KW-1185">Reference proteome</keyword>
<dbReference type="AlphaFoldDB" id="A0A7Y4KMH6"/>
<protein>
    <recommendedName>
        <fullName evidence="3">NRDE family protein</fullName>
    </recommendedName>
</protein>
<organism evidence="1 2">
    <name type="scientific">Corallococcus exercitus</name>
    <dbReference type="NCBI Taxonomy" id="2316736"/>
    <lineage>
        <taxon>Bacteria</taxon>
        <taxon>Pseudomonadati</taxon>
        <taxon>Myxococcota</taxon>
        <taxon>Myxococcia</taxon>
        <taxon>Myxococcales</taxon>
        <taxon>Cystobacterineae</taxon>
        <taxon>Myxococcaceae</taxon>
        <taxon>Corallococcus</taxon>
    </lineage>
</organism>
<evidence type="ECO:0000313" key="1">
    <source>
        <dbReference type="EMBL" id="NOK35479.1"/>
    </source>
</evidence>
<dbReference type="EMBL" id="JABFJV010000112">
    <property type="protein sequence ID" value="NOK35479.1"/>
    <property type="molecule type" value="Genomic_DNA"/>
</dbReference>
<dbReference type="InterPro" id="IPR008551">
    <property type="entry name" value="TANGO2"/>
</dbReference>
<gene>
    <name evidence="1" type="ORF">HMI49_19935</name>
</gene>
<sequence>MCTAILVFRPAEDWPVRFCSTRDEVRTRPWRPPGTWWPERGPHVVGGLDEGAGGTWLAVDPRSARAAVVLNRTEPVGAGACRSRGWLPLQAVSQQDFVLSPAEAETFPPFNLLCMSPARCSWWRWDGTELSSRSLGPGTYILTSADINDTNGSLRQRRWLPRFTEAEQPEPSREDFRGAWGGWPGLLADPDSPFDDWTALNVKGFSHLPGYGTSSAALVALSAEGTARYEFCEGPPHSGAWRRVL</sequence>
<dbReference type="PANTHER" id="PTHR17985:SF8">
    <property type="entry name" value="TRANSPORT AND GOLGI ORGANIZATION PROTEIN 2 HOMOLOG"/>
    <property type="match status" value="1"/>
</dbReference>
<dbReference type="RefSeq" id="WP_171436198.1">
    <property type="nucleotide sequence ID" value="NZ_JABFJV010000112.1"/>
</dbReference>
<dbReference type="Proteomes" id="UP000563426">
    <property type="component" value="Unassembled WGS sequence"/>
</dbReference>
<reference evidence="1 2" key="1">
    <citation type="submission" date="2020-05" db="EMBL/GenBank/DDBJ databases">
        <authorList>
            <person name="Whitworth D."/>
        </authorList>
    </citation>
    <scope>NUCLEOTIDE SEQUENCE [LARGE SCALE GENOMIC DNA]</scope>
    <source>
        <strain evidence="1 2">AB043B</strain>
    </source>
</reference>
<dbReference type="Pfam" id="PF05742">
    <property type="entry name" value="TANGO2"/>
    <property type="match status" value="1"/>
</dbReference>